<dbReference type="NCBIfam" id="NF033745">
    <property type="entry name" value="class_C_sortase"/>
    <property type="match status" value="1"/>
</dbReference>
<dbReference type="CDD" id="cd05827">
    <property type="entry name" value="Sortase_C"/>
    <property type="match status" value="1"/>
</dbReference>
<evidence type="ECO:0000256" key="1">
    <source>
        <dbReference type="ARBA" id="ARBA00022801"/>
    </source>
</evidence>
<comment type="caution">
    <text evidence="5">The sequence shown here is derived from an EMBL/GenBank/DDBJ whole genome shotgun (WGS) entry which is preliminary data.</text>
</comment>
<feature type="active site" description="Acyl-thioester intermediate" evidence="2">
    <location>
        <position position="268"/>
    </location>
</feature>
<keyword evidence="4" id="KW-0472">Membrane</keyword>
<dbReference type="EMBL" id="QRZV01000007">
    <property type="protein sequence ID" value="RGW07667.1"/>
    <property type="molecule type" value="Genomic_DNA"/>
</dbReference>
<keyword evidence="1" id="KW-0378">Hydrolase</keyword>
<organism evidence="5 6">
    <name type="scientific">Bifidobacterium pseudolongum</name>
    <dbReference type="NCBI Taxonomy" id="1694"/>
    <lineage>
        <taxon>Bacteria</taxon>
        <taxon>Bacillati</taxon>
        <taxon>Actinomycetota</taxon>
        <taxon>Actinomycetes</taxon>
        <taxon>Bifidobacteriales</taxon>
        <taxon>Bifidobacteriaceae</taxon>
        <taxon>Bifidobacterium</taxon>
    </lineage>
</organism>
<dbReference type="NCBIfam" id="TIGR01076">
    <property type="entry name" value="sortase_fam"/>
    <property type="match status" value="1"/>
</dbReference>
<dbReference type="SUPFAM" id="SSF63817">
    <property type="entry name" value="Sortase"/>
    <property type="match status" value="1"/>
</dbReference>
<evidence type="ECO:0000313" key="5">
    <source>
        <dbReference type="EMBL" id="RGW07667.1"/>
    </source>
</evidence>
<dbReference type="InterPro" id="IPR042002">
    <property type="entry name" value="Sortase_C"/>
</dbReference>
<dbReference type="InterPro" id="IPR005754">
    <property type="entry name" value="Sortase"/>
</dbReference>
<dbReference type="Proteomes" id="UP000265970">
    <property type="component" value="Unassembled WGS sequence"/>
</dbReference>
<keyword evidence="4" id="KW-1133">Transmembrane helix</keyword>
<keyword evidence="4" id="KW-0812">Transmembrane</keyword>
<evidence type="ECO:0000256" key="2">
    <source>
        <dbReference type="PIRSR" id="PIRSR605754-1"/>
    </source>
</evidence>
<protein>
    <submittedName>
        <fullName evidence="5">Class C sortase</fullName>
    </submittedName>
</protein>
<accession>A0A395XC82</accession>
<feature type="region of interest" description="Disordered" evidence="3">
    <location>
        <begin position="1"/>
        <end position="20"/>
    </location>
</feature>
<feature type="region of interest" description="Disordered" evidence="3">
    <location>
        <begin position="119"/>
        <end position="146"/>
    </location>
</feature>
<reference evidence="5 6" key="1">
    <citation type="submission" date="2018-08" db="EMBL/GenBank/DDBJ databases">
        <title>A genome reference for cultivated species of the human gut microbiota.</title>
        <authorList>
            <person name="Zou Y."/>
            <person name="Xue W."/>
            <person name="Luo G."/>
        </authorList>
    </citation>
    <scope>NUCLEOTIDE SEQUENCE [LARGE SCALE GENOMIC DNA]</scope>
    <source>
        <strain evidence="5 6">AF13-3LB</strain>
    </source>
</reference>
<feature type="transmembrane region" description="Helical" evidence="4">
    <location>
        <begin position="44"/>
        <end position="67"/>
    </location>
</feature>
<dbReference type="AlphaFoldDB" id="A0A395XC82"/>
<proteinExistence type="predicted"/>
<evidence type="ECO:0000256" key="3">
    <source>
        <dbReference type="SAM" id="MobiDB-lite"/>
    </source>
</evidence>
<dbReference type="InterPro" id="IPR023365">
    <property type="entry name" value="Sortase_dom-sf"/>
</dbReference>
<feature type="active site" description="Proton donor/acceptor" evidence="2">
    <location>
        <position position="206"/>
    </location>
</feature>
<dbReference type="Gene3D" id="2.40.260.10">
    <property type="entry name" value="Sortase"/>
    <property type="match status" value="1"/>
</dbReference>
<dbReference type="GO" id="GO:0016787">
    <property type="term" value="F:hydrolase activity"/>
    <property type="evidence" value="ECO:0007669"/>
    <property type="project" value="UniProtKB-KW"/>
</dbReference>
<dbReference type="Pfam" id="PF04203">
    <property type="entry name" value="Sortase"/>
    <property type="match status" value="1"/>
</dbReference>
<gene>
    <name evidence="5" type="ORF">DWV92_08715</name>
</gene>
<evidence type="ECO:0000256" key="4">
    <source>
        <dbReference type="SAM" id="Phobius"/>
    </source>
</evidence>
<feature type="transmembrane region" description="Helical" evidence="4">
    <location>
        <begin position="302"/>
        <end position="323"/>
    </location>
</feature>
<name>A0A395XC82_9BIFI</name>
<sequence>MMHANSDAGTGGGPRPQWRPATFEEATDTADVVRVRRSLRRRMIAMRALALVLVVAAVVVGGTPFVLQWNTSRDLASQTRHVHQRVLGWPYPQAENQLREARAYNSRIAAGGQAVLGEASDPFATTGGGSAASTQTDPASSRDREYQSLLDTGGGVMGSIRIPKISVDLPIYHGTSEKALADGAGHLYGTSLPVGGVNTHAVVTGHRGLVAAPMFTRLDELRNGDFFYIEVMGERLAYQVDSITVIEPDDASTMRVVPGQDRVTLMTCTPYGVNTHRLLVSGHRVSVPYQAPEPADVHDARLLAMMAATAVLLVGLLLWMSFAKRHGRTMRMRHARL</sequence>
<evidence type="ECO:0000313" key="6">
    <source>
        <dbReference type="Proteomes" id="UP000265970"/>
    </source>
</evidence>